<organism evidence="3 4">
    <name type="scientific">Vitis rotundifolia</name>
    <name type="common">Muscadine grape</name>
    <dbReference type="NCBI Taxonomy" id="103349"/>
    <lineage>
        <taxon>Eukaryota</taxon>
        <taxon>Viridiplantae</taxon>
        <taxon>Streptophyta</taxon>
        <taxon>Embryophyta</taxon>
        <taxon>Tracheophyta</taxon>
        <taxon>Spermatophyta</taxon>
        <taxon>Magnoliopsida</taxon>
        <taxon>eudicotyledons</taxon>
        <taxon>Gunneridae</taxon>
        <taxon>Pentapetalae</taxon>
        <taxon>rosids</taxon>
        <taxon>Vitales</taxon>
        <taxon>Vitaceae</taxon>
        <taxon>Viteae</taxon>
        <taxon>Vitis</taxon>
    </lineage>
</organism>
<dbReference type="GO" id="GO:0006383">
    <property type="term" value="P:transcription by RNA polymerase III"/>
    <property type="evidence" value="ECO:0007669"/>
    <property type="project" value="InterPro"/>
</dbReference>
<evidence type="ECO:0000313" key="3">
    <source>
        <dbReference type="EMBL" id="KAJ9671682.1"/>
    </source>
</evidence>
<dbReference type="PANTHER" id="PTHR21860:SF2">
    <property type="entry name" value="GENERAL TRANSCRIPTION FACTOR 3C POLYPEPTIDE 6"/>
    <property type="match status" value="1"/>
</dbReference>
<proteinExistence type="predicted"/>
<keyword evidence="4" id="KW-1185">Reference proteome</keyword>
<feature type="transmembrane region" description="Helical" evidence="1">
    <location>
        <begin position="6"/>
        <end position="26"/>
    </location>
</feature>
<evidence type="ECO:0000259" key="2">
    <source>
        <dbReference type="Pfam" id="PF10419"/>
    </source>
</evidence>
<name>A0AA38YJN6_VITRO</name>
<dbReference type="AlphaFoldDB" id="A0AA38YJN6"/>
<gene>
    <name evidence="3" type="ORF">PVL29_025409</name>
</gene>
<comment type="caution">
    <text evidence="3">The sequence shown here is derived from an EMBL/GenBank/DDBJ whole genome shotgun (WGS) entry which is preliminary data.</text>
</comment>
<evidence type="ECO:0000313" key="4">
    <source>
        <dbReference type="Proteomes" id="UP001168098"/>
    </source>
</evidence>
<reference evidence="3 4" key="1">
    <citation type="journal article" date="2023" name="BMC Biotechnol.">
        <title>Vitis rotundifolia cv Carlos genome sequencing.</title>
        <authorList>
            <person name="Huff M."/>
            <person name="Hulse-Kemp A."/>
            <person name="Scheffler B."/>
            <person name="Youngblood R."/>
            <person name="Simpson S."/>
            <person name="Babiker E."/>
            <person name="Staton M."/>
        </authorList>
    </citation>
    <scope>NUCLEOTIDE SEQUENCE [LARGE SCALE GENOMIC DNA]</scope>
    <source>
        <tissue evidence="3">Leaf</tissue>
    </source>
</reference>
<dbReference type="Proteomes" id="UP001168098">
    <property type="component" value="Unassembled WGS sequence"/>
</dbReference>
<sequence length="113" mass="12907">MLSYFLLLLLYFIFSIYLFFLFFSLLSPLPTSCPFLPPHSHAHCILTPNIFIGEYEETFGTCLVFSQGRKFIVDCNQASANEVKPIASLQKILRFRLLHEGDVQDATSEPVDI</sequence>
<keyword evidence="1" id="KW-0812">Transmembrane</keyword>
<feature type="domain" description="Transcription factor TFIIIC triple barrel" evidence="2">
    <location>
        <begin position="49"/>
        <end position="97"/>
    </location>
</feature>
<dbReference type="EMBL" id="JARBHA010000019">
    <property type="protein sequence ID" value="KAJ9671682.1"/>
    <property type="molecule type" value="Genomic_DNA"/>
</dbReference>
<accession>A0AA38YJN6</accession>
<keyword evidence="1" id="KW-0472">Membrane</keyword>
<dbReference type="InterPro" id="IPR042771">
    <property type="entry name" value="GTF3C6-like"/>
</dbReference>
<dbReference type="InterPro" id="IPR019481">
    <property type="entry name" value="TFIIIC_triple_barrel"/>
</dbReference>
<evidence type="ECO:0000256" key="1">
    <source>
        <dbReference type="SAM" id="Phobius"/>
    </source>
</evidence>
<protein>
    <recommendedName>
        <fullName evidence="2">Transcription factor TFIIIC triple barrel domain-containing protein</fullName>
    </recommendedName>
</protein>
<dbReference type="PANTHER" id="PTHR21860">
    <property type="entry name" value="TRANSCRIPTION INITIATION FACTOR IIIC TFIIIC , POLYPEPTIDE 6-RELATED"/>
    <property type="match status" value="1"/>
</dbReference>
<dbReference type="GO" id="GO:0000127">
    <property type="term" value="C:transcription factor TFIIIC complex"/>
    <property type="evidence" value="ECO:0007669"/>
    <property type="project" value="TreeGrafter"/>
</dbReference>
<dbReference type="Pfam" id="PF10419">
    <property type="entry name" value="TFIIIC_sub6"/>
    <property type="match status" value="1"/>
</dbReference>
<keyword evidence="1" id="KW-1133">Transmembrane helix</keyword>